<comment type="function">
    <text evidence="4 6">Catalyzes the cleavage of L-kynurenine (L-Kyn) and L-3-hydroxykynurenine (L-3OHKyn) into anthranilic acid (AA) and 3-hydroxyanthranilic acid (3-OHAA), respectively.</text>
</comment>
<dbReference type="AlphaFoldDB" id="A0A0P9CGW6"/>
<comment type="subunit">
    <text evidence="4 6">Homodimer.</text>
</comment>
<feature type="binding site" evidence="4">
    <location>
        <begin position="130"/>
        <end position="133"/>
    </location>
    <ligand>
        <name>pyridoxal 5'-phosphate</name>
        <dbReference type="ChEBI" id="CHEBI:597326"/>
    </ligand>
</feature>
<gene>
    <name evidence="4" type="primary">kynU</name>
    <name evidence="7" type="ORF">AN477_04220</name>
</gene>
<dbReference type="GO" id="GO:0009435">
    <property type="term" value="P:NAD+ biosynthetic process"/>
    <property type="evidence" value="ECO:0007669"/>
    <property type="project" value="UniProtKB-UniRule"/>
</dbReference>
<dbReference type="GO" id="GO:0097053">
    <property type="term" value="P:L-kynurenine catabolic process"/>
    <property type="evidence" value="ECO:0007669"/>
    <property type="project" value="UniProtKB-UniRule"/>
</dbReference>
<dbReference type="HAMAP" id="MF_01970">
    <property type="entry name" value="Kynureninase"/>
    <property type="match status" value="1"/>
</dbReference>
<dbReference type="OrthoDB" id="9812626at2"/>
<keyword evidence="2 4" id="KW-0378">Hydrolase</keyword>
<comment type="caution">
    <text evidence="7">The sequence shown here is derived from an EMBL/GenBank/DDBJ whole genome shotgun (WGS) entry which is preliminary data.</text>
</comment>
<dbReference type="UniPathway" id="UPA00334">
    <property type="reaction ID" value="UER00455"/>
</dbReference>
<dbReference type="UniPathway" id="UPA00253">
    <property type="reaction ID" value="UER00329"/>
</dbReference>
<organism evidence="7 8">
    <name type="scientific">Alicyclobacillus ferrooxydans</name>
    <dbReference type="NCBI Taxonomy" id="471514"/>
    <lineage>
        <taxon>Bacteria</taxon>
        <taxon>Bacillati</taxon>
        <taxon>Bacillota</taxon>
        <taxon>Bacilli</taxon>
        <taxon>Bacillales</taxon>
        <taxon>Alicyclobacillaceae</taxon>
        <taxon>Alicyclobacillus</taxon>
    </lineage>
</organism>
<comment type="catalytic activity">
    <reaction evidence="6">
        <text>3-hydroxy-L-kynurenine + H2O = 3-hydroxyanthranilate + L-alanine + H(+)</text>
        <dbReference type="Rhea" id="RHEA:25143"/>
        <dbReference type="ChEBI" id="CHEBI:15377"/>
        <dbReference type="ChEBI" id="CHEBI:15378"/>
        <dbReference type="ChEBI" id="CHEBI:36559"/>
        <dbReference type="ChEBI" id="CHEBI:57972"/>
        <dbReference type="ChEBI" id="CHEBI:58125"/>
        <dbReference type="EC" id="3.7.1.3"/>
    </reaction>
</comment>
<comment type="pathway">
    <text evidence="4 6">Cofactor biosynthesis; NAD(+) biosynthesis; quinolinate from L-kynurenine: step 2/3.</text>
</comment>
<dbReference type="InterPro" id="IPR015421">
    <property type="entry name" value="PyrdxlP-dep_Trfase_major"/>
</dbReference>
<feature type="binding site" evidence="4">
    <location>
        <position position="103"/>
    </location>
    <ligand>
        <name>pyridoxal 5'-phosphate</name>
        <dbReference type="ChEBI" id="CHEBI:597326"/>
    </ligand>
</feature>
<dbReference type="InterPro" id="IPR010111">
    <property type="entry name" value="Kynureninase"/>
</dbReference>
<dbReference type="Gene3D" id="3.90.1150.10">
    <property type="entry name" value="Aspartate Aminotransferase, domain 1"/>
    <property type="match status" value="1"/>
</dbReference>
<keyword evidence="8" id="KW-1185">Reference proteome</keyword>
<keyword evidence="1 4" id="KW-0662">Pyridine nucleotide biosynthesis</keyword>
<dbReference type="PIRSF" id="PIRSF038800">
    <property type="entry name" value="KYNU"/>
    <property type="match status" value="1"/>
</dbReference>
<dbReference type="RefSeq" id="WP_054967932.1">
    <property type="nucleotide sequence ID" value="NZ_LJCO01000017.1"/>
</dbReference>
<protein>
    <recommendedName>
        <fullName evidence="4 5">Kynureninase</fullName>
        <ecNumber evidence="4 5">3.7.1.3</ecNumber>
    </recommendedName>
    <alternativeName>
        <fullName evidence="4">L-kynurenine hydrolase</fullName>
    </alternativeName>
</protein>
<dbReference type="EMBL" id="LJCO01000017">
    <property type="protein sequence ID" value="KPV44984.1"/>
    <property type="molecule type" value="Genomic_DNA"/>
</dbReference>
<dbReference type="InterPro" id="IPR015422">
    <property type="entry name" value="PyrdxlP-dep_Trfase_small"/>
</dbReference>
<evidence type="ECO:0000256" key="6">
    <source>
        <dbReference type="PIRNR" id="PIRNR038800"/>
    </source>
</evidence>
<dbReference type="Pfam" id="PF22580">
    <property type="entry name" value="KYNU_C"/>
    <property type="match status" value="1"/>
</dbReference>
<dbReference type="SUPFAM" id="SSF53383">
    <property type="entry name" value="PLP-dependent transferases"/>
    <property type="match status" value="1"/>
</dbReference>
<comment type="catalytic activity">
    <reaction evidence="4 6">
        <text>L-kynurenine + H2O = anthranilate + L-alanine + H(+)</text>
        <dbReference type="Rhea" id="RHEA:16813"/>
        <dbReference type="ChEBI" id="CHEBI:15377"/>
        <dbReference type="ChEBI" id="CHEBI:15378"/>
        <dbReference type="ChEBI" id="CHEBI:16567"/>
        <dbReference type="ChEBI" id="CHEBI:57959"/>
        <dbReference type="ChEBI" id="CHEBI:57972"/>
        <dbReference type="EC" id="3.7.1.3"/>
    </reaction>
</comment>
<keyword evidence="3 4" id="KW-0663">Pyridoxal phosphate</keyword>
<dbReference type="InterPro" id="IPR015424">
    <property type="entry name" value="PyrdxlP-dep_Trfase"/>
</dbReference>
<sequence length="427" mass="47173">MTDQALTRAEAARLDIEDKLSSFRERFYIPDGTLYFDGNSLGLLSKDAEASVQRALDAWKTYAIDGWTKGPEPWFHLPETLGGLSAPLVGALPSEVIVSGSTTVNLHTLLATFYRPTGTRTKILADRENFPSDLYAMHSHIQLHGRPDEDLVLIEPDENGLMSEQTIIDAMQDDIALILLPSVWYKSGQLADIRLLTEAAHARGIVIGFDLAHSIGALPHELHDIGVDFAVWCNYKYVNSGPGATAGLYVHERHHDKAPGLAGWFGSDKDRQFDMAFPLTPARSASKWQLGTPPILATAAIAASLKMLHEADITAIRAKSLQQTSYLRKLLTHFVIDADLGGNIRTPIEDSRRGGHIAFEHEDAVQLAKALRVEGVVPDFRPPYTLRFAPAPLYTSYQDIYDAVMIISDLLKTGRHHAYSKERDVVS</sequence>
<evidence type="ECO:0000313" key="8">
    <source>
        <dbReference type="Proteomes" id="UP000050482"/>
    </source>
</evidence>
<dbReference type="GO" id="GO:0019441">
    <property type="term" value="P:L-tryptophan catabolic process to kynurenine"/>
    <property type="evidence" value="ECO:0007669"/>
    <property type="project" value="TreeGrafter"/>
</dbReference>
<evidence type="ECO:0000313" key="7">
    <source>
        <dbReference type="EMBL" id="KPV44984.1"/>
    </source>
</evidence>
<feature type="modified residue" description="N6-(pyridoxal phosphate)lysine" evidence="4">
    <location>
        <position position="236"/>
    </location>
</feature>
<dbReference type="GO" id="GO:0030429">
    <property type="term" value="F:kynureninase activity"/>
    <property type="evidence" value="ECO:0007669"/>
    <property type="project" value="UniProtKB-UniRule"/>
</dbReference>
<dbReference type="PATRIC" id="fig|471514.4.peg.2682"/>
<name>A0A0P9CGW6_9BACL</name>
<comment type="caution">
    <text evidence="4">Lacks conserved residue(s) required for the propagation of feature annotation.</text>
</comment>
<evidence type="ECO:0000256" key="2">
    <source>
        <dbReference type="ARBA" id="ARBA00022801"/>
    </source>
</evidence>
<dbReference type="GO" id="GO:0030170">
    <property type="term" value="F:pyridoxal phosphate binding"/>
    <property type="evidence" value="ECO:0007669"/>
    <property type="project" value="UniProtKB-UniRule"/>
</dbReference>
<evidence type="ECO:0000256" key="3">
    <source>
        <dbReference type="ARBA" id="ARBA00022898"/>
    </source>
</evidence>
<dbReference type="PANTHER" id="PTHR14084:SF0">
    <property type="entry name" value="KYNURENINASE"/>
    <property type="match status" value="1"/>
</dbReference>
<dbReference type="PANTHER" id="PTHR14084">
    <property type="entry name" value="KYNURENINASE"/>
    <property type="match status" value="1"/>
</dbReference>
<comment type="pathway">
    <text evidence="4 6">Amino-acid degradation; L-kynurenine degradation; L-alanine and anthranilate from L-kynurenine: step 1/1.</text>
</comment>
<feature type="binding site" evidence="4">
    <location>
        <position position="292"/>
    </location>
    <ligand>
        <name>pyridoxal 5'-phosphate</name>
        <dbReference type="ChEBI" id="CHEBI:597326"/>
    </ligand>
</feature>
<feature type="binding site" evidence="4">
    <location>
        <position position="235"/>
    </location>
    <ligand>
        <name>pyridoxal 5'-phosphate</name>
        <dbReference type="ChEBI" id="CHEBI:597326"/>
    </ligand>
</feature>
<proteinExistence type="inferred from homology"/>
<accession>A0A0P9CGW6</accession>
<comment type="similarity">
    <text evidence="4 6">Belongs to the kynureninase family.</text>
</comment>
<comment type="cofactor">
    <cofactor evidence="4 6">
        <name>pyridoxal 5'-phosphate</name>
        <dbReference type="ChEBI" id="CHEBI:597326"/>
    </cofactor>
</comment>
<evidence type="ECO:0000256" key="4">
    <source>
        <dbReference type="HAMAP-Rule" id="MF_01970"/>
    </source>
</evidence>
<dbReference type="GO" id="GO:0019805">
    <property type="term" value="P:quinolinate biosynthetic process"/>
    <property type="evidence" value="ECO:0007669"/>
    <property type="project" value="UniProtKB-UniRule"/>
</dbReference>
<dbReference type="Gene3D" id="3.40.640.10">
    <property type="entry name" value="Type I PLP-dependent aspartate aminotransferase-like (Major domain)"/>
    <property type="match status" value="1"/>
</dbReference>
<dbReference type="STRING" id="471514.AN477_04220"/>
<dbReference type="NCBIfam" id="TIGR01814">
    <property type="entry name" value="kynureninase"/>
    <property type="match status" value="1"/>
</dbReference>
<feature type="binding site" evidence="4">
    <location>
        <position position="213"/>
    </location>
    <ligand>
        <name>pyridoxal 5'-phosphate</name>
        <dbReference type="ChEBI" id="CHEBI:597326"/>
    </ligand>
</feature>
<reference evidence="7 8" key="1">
    <citation type="submission" date="2015-09" db="EMBL/GenBank/DDBJ databases">
        <title>Draft genome sequence of Alicyclobacillus ferrooxydans DSM 22381.</title>
        <authorList>
            <person name="Hemp J."/>
        </authorList>
    </citation>
    <scope>NUCLEOTIDE SEQUENCE [LARGE SCALE GENOMIC DNA]</scope>
    <source>
        <strain evidence="7 8">TC-34</strain>
    </source>
</reference>
<feature type="binding site" evidence="4">
    <location>
        <position position="210"/>
    </location>
    <ligand>
        <name>pyridoxal 5'-phosphate</name>
        <dbReference type="ChEBI" id="CHEBI:597326"/>
    </ligand>
</feature>
<evidence type="ECO:0000256" key="5">
    <source>
        <dbReference type="NCBIfam" id="TIGR01814"/>
    </source>
</evidence>
<dbReference type="GO" id="GO:0043420">
    <property type="term" value="P:anthranilate metabolic process"/>
    <property type="evidence" value="ECO:0007669"/>
    <property type="project" value="TreeGrafter"/>
</dbReference>
<dbReference type="Proteomes" id="UP000050482">
    <property type="component" value="Unassembled WGS sequence"/>
</dbReference>
<dbReference type="GO" id="GO:0005737">
    <property type="term" value="C:cytoplasm"/>
    <property type="evidence" value="ECO:0007669"/>
    <property type="project" value="UniProtKB-UniRule"/>
</dbReference>
<feature type="binding site" evidence="4">
    <location>
        <position position="264"/>
    </location>
    <ligand>
        <name>pyridoxal 5'-phosphate</name>
        <dbReference type="ChEBI" id="CHEBI:597326"/>
    </ligand>
</feature>
<evidence type="ECO:0000256" key="1">
    <source>
        <dbReference type="ARBA" id="ARBA00022642"/>
    </source>
</evidence>
<feature type="binding site" evidence="4">
    <location>
        <position position="102"/>
    </location>
    <ligand>
        <name>pyridoxal 5'-phosphate</name>
        <dbReference type="ChEBI" id="CHEBI:597326"/>
    </ligand>
</feature>
<dbReference type="EC" id="3.7.1.3" evidence="4 5"/>